<feature type="compositionally biased region" description="Basic residues" evidence="1">
    <location>
        <begin position="76"/>
        <end position="87"/>
    </location>
</feature>
<proteinExistence type="predicted"/>
<gene>
    <name evidence="2" type="ORF">SBD_3248</name>
</gene>
<accession>M3FSI0</accession>
<feature type="region of interest" description="Disordered" evidence="1">
    <location>
        <begin position="1"/>
        <end position="126"/>
    </location>
</feature>
<name>M3FSI0_9ACTN</name>
<dbReference type="Proteomes" id="UP000030760">
    <property type="component" value="Unassembled WGS sequence"/>
</dbReference>
<feature type="compositionally biased region" description="Basic residues" evidence="1">
    <location>
        <begin position="57"/>
        <end position="66"/>
    </location>
</feature>
<dbReference type="EMBL" id="KB405067">
    <property type="protein sequence ID" value="EMF55935.1"/>
    <property type="molecule type" value="Genomic_DNA"/>
</dbReference>
<evidence type="ECO:0000313" key="2">
    <source>
        <dbReference type="EMBL" id="EMF55935.1"/>
    </source>
</evidence>
<evidence type="ECO:0000313" key="3">
    <source>
        <dbReference type="Proteomes" id="UP000030760"/>
    </source>
</evidence>
<sequence>MDGVWTPPDSRREGPESSRVRATSGVLPGVTEGADYSPGSSAVGGRRASAPPVLRPSRGRPCHLPHARPPYGFCPSRRRTRHSRQPRHSVSASQRHSVTADRQPGAFTGYAGKNSRKLGTKPTEPG</sequence>
<protein>
    <submittedName>
        <fullName evidence="2">Uncharacterized protein</fullName>
    </submittedName>
</protein>
<dbReference type="AlphaFoldDB" id="M3FSI0"/>
<evidence type="ECO:0000256" key="1">
    <source>
        <dbReference type="SAM" id="MobiDB-lite"/>
    </source>
</evidence>
<feature type="compositionally biased region" description="Basic and acidic residues" evidence="1">
    <location>
        <begin position="9"/>
        <end position="19"/>
    </location>
</feature>
<reference evidence="3" key="1">
    <citation type="journal article" date="2013" name="Genome Announc.">
        <title>Draft Genome Sequence of Streptomyces bottropensis ATCC 25435, a Bottromycin-Producing Actinomycete.</title>
        <authorList>
            <person name="Zhang H."/>
            <person name="Zhou W."/>
            <person name="Zhuang Y."/>
            <person name="Liang X."/>
            <person name="Liu T."/>
        </authorList>
    </citation>
    <scope>NUCLEOTIDE SEQUENCE [LARGE SCALE GENOMIC DNA]</scope>
    <source>
        <strain evidence="3">ATCC 25435</strain>
    </source>
</reference>
<organism evidence="2 3">
    <name type="scientific">Streptomyces bottropensis ATCC 25435</name>
    <dbReference type="NCBI Taxonomy" id="1054862"/>
    <lineage>
        <taxon>Bacteria</taxon>
        <taxon>Bacillati</taxon>
        <taxon>Actinomycetota</taxon>
        <taxon>Actinomycetes</taxon>
        <taxon>Kitasatosporales</taxon>
        <taxon>Streptomycetaceae</taxon>
        <taxon>Streptomyces</taxon>
    </lineage>
</organism>